<evidence type="ECO:0000313" key="1">
    <source>
        <dbReference type="EMBL" id="CCH86061.1"/>
    </source>
</evidence>
<dbReference type="AlphaFoldDB" id="I4ERP8"/>
<dbReference type="InterPro" id="IPR008972">
    <property type="entry name" value="Cupredoxin"/>
</dbReference>
<sequence>MSPARSRAARGSGRPAPFGGLLAGLLLAETIEFTVSAPGDHPVECSFHAALGQVGTMTVSG</sequence>
<dbReference type="Proteomes" id="UP000006461">
    <property type="component" value="Chromosome"/>
</dbReference>
<dbReference type="OrthoDB" id="5189991at2"/>
<gene>
    <name evidence="1" type="ordered locus">MODMU_0604</name>
</gene>
<dbReference type="EMBL" id="FO203431">
    <property type="protein sequence ID" value="CCH86061.1"/>
    <property type="molecule type" value="Genomic_DNA"/>
</dbReference>
<name>I4ERP8_MODI5</name>
<evidence type="ECO:0000313" key="2">
    <source>
        <dbReference type="Proteomes" id="UP000006461"/>
    </source>
</evidence>
<keyword evidence="2" id="KW-1185">Reference proteome</keyword>
<accession>I4ERP8</accession>
<dbReference type="SUPFAM" id="SSF49503">
    <property type="entry name" value="Cupredoxins"/>
    <property type="match status" value="1"/>
</dbReference>
<dbReference type="STRING" id="477641.MODMU_0604"/>
<dbReference type="Gene3D" id="2.60.40.420">
    <property type="entry name" value="Cupredoxins - blue copper proteins"/>
    <property type="match status" value="1"/>
</dbReference>
<proteinExistence type="predicted"/>
<reference evidence="1 2" key="1">
    <citation type="journal article" date="2012" name="J. Bacteriol.">
        <title>Genome Sequence of Radiation-Resistant Modestobacter marinus Strain BC501, a Representative Actinobacterium That Thrives on Calcareous Stone Surfaces.</title>
        <authorList>
            <person name="Normand P."/>
            <person name="Gury J."/>
            <person name="Pujic P."/>
            <person name="Chouaia B."/>
            <person name="Crotti E."/>
            <person name="Brusetti L."/>
            <person name="Daffonchio D."/>
            <person name="Vacherie B."/>
            <person name="Barbe V."/>
            <person name="Medigue C."/>
            <person name="Calteau A."/>
            <person name="Ghodhbane-Gtari F."/>
            <person name="Essoussi I."/>
            <person name="Nouioui I."/>
            <person name="Abbassi-Ghozzi I."/>
            <person name="Gtari M."/>
        </authorList>
    </citation>
    <scope>NUCLEOTIDE SEQUENCE [LARGE SCALE GENOMIC DNA]</scope>
    <source>
        <strain evidence="2">BC 501</strain>
    </source>
</reference>
<dbReference type="HOGENOM" id="CLU_2917574_0_0_11"/>
<protein>
    <submittedName>
        <fullName evidence="1">Uncharacterized protein</fullName>
    </submittedName>
</protein>
<dbReference type="PATRIC" id="fig|477641.3.peg.574"/>
<organism evidence="1 2">
    <name type="scientific">Modestobacter italicus (strain DSM 44449 / CECT 9708 / BC 501)</name>
    <dbReference type="NCBI Taxonomy" id="2732864"/>
    <lineage>
        <taxon>Bacteria</taxon>
        <taxon>Bacillati</taxon>
        <taxon>Actinomycetota</taxon>
        <taxon>Actinomycetes</taxon>
        <taxon>Geodermatophilales</taxon>
        <taxon>Geodermatophilaceae</taxon>
        <taxon>Modestobacter</taxon>
    </lineage>
</organism>
<dbReference type="KEGG" id="mmar:MODMU_0604"/>